<dbReference type="EMBL" id="VXIV02002871">
    <property type="protein sequence ID" value="KAF6022287.1"/>
    <property type="molecule type" value="Genomic_DNA"/>
</dbReference>
<reference evidence="8" key="1">
    <citation type="submission" date="2020-06" db="EMBL/GenBank/DDBJ databases">
        <title>Draft genome of Bugula neritina, a colonial animal packing powerful symbionts and potential medicines.</title>
        <authorList>
            <person name="Rayko M."/>
        </authorList>
    </citation>
    <scope>NUCLEOTIDE SEQUENCE [LARGE SCALE GENOMIC DNA]</scope>
    <source>
        <strain evidence="8">Kwan_BN1</strain>
    </source>
</reference>
<feature type="region of interest" description="Disordered" evidence="6">
    <location>
        <begin position="286"/>
        <end position="306"/>
    </location>
</feature>
<dbReference type="GO" id="GO:0010629">
    <property type="term" value="P:negative regulation of gene expression"/>
    <property type="evidence" value="ECO:0007669"/>
    <property type="project" value="TreeGrafter"/>
</dbReference>
<feature type="domain" description="Macro" evidence="7">
    <location>
        <begin position="321"/>
        <end position="492"/>
    </location>
</feature>
<dbReference type="Pfam" id="PF01661">
    <property type="entry name" value="Macro"/>
    <property type="match status" value="1"/>
</dbReference>
<dbReference type="PROSITE" id="PS51154">
    <property type="entry name" value="MACRO"/>
    <property type="match status" value="1"/>
</dbReference>
<organism evidence="8 9">
    <name type="scientific">Bugula neritina</name>
    <name type="common">Brown bryozoan</name>
    <name type="synonym">Sertularia neritina</name>
    <dbReference type="NCBI Taxonomy" id="10212"/>
    <lineage>
        <taxon>Eukaryota</taxon>
        <taxon>Metazoa</taxon>
        <taxon>Spiralia</taxon>
        <taxon>Lophotrochozoa</taxon>
        <taxon>Bryozoa</taxon>
        <taxon>Gymnolaemata</taxon>
        <taxon>Cheilostomatida</taxon>
        <taxon>Flustrina</taxon>
        <taxon>Buguloidea</taxon>
        <taxon>Bugulidae</taxon>
        <taxon>Bugula</taxon>
    </lineage>
</organism>
<feature type="compositionally biased region" description="Low complexity" evidence="6">
    <location>
        <begin position="290"/>
        <end position="301"/>
    </location>
</feature>
<keyword evidence="2" id="KW-0328">Glycosyltransferase</keyword>
<dbReference type="InterPro" id="IPR043472">
    <property type="entry name" value="Macro_dom-like"/>
</dbReference>
<dbReference type="PANTHER" id="PTHR14453">
    <property type="entry name" value="PARP/ZINC FINGER CCCH TYPE DOMAIN CONTAINING PROTEIN"/>
    <property type="match status" value="1"/>
</dbReference>
<accession>A0A7J7J8J3</accession>
<evidence type="ECO:0000256" key="2">
    <source>
        <dbReference type="ARBA" id="ARBA00022676"/>
    </source>
</evidence>
<dbReference type="InterPro" id="IPR052056">
    <property type="entry name" value="Mono-ARTD/PARP"/>
</dbReference>
<dbReference type="GO" id="GO:0005634">
    <property type="term" value="C:nucleus"/>
    <property type="evidence" value="ECO:0007669"/>
    <property type="project" value="UniProtKB-SubCell"/>
</dbReference>
<dbReference type="OrthoDB" id="6133115at2759"/>
<proteinExistence type="predicted"/>
<sequence length="527" mass="57537">MVSNSDTNPGDEGVSHSDSANSTAWLEVYEFPADCLAAELSYHFSCSPFFAKCVTPLNRMWNPTSSTFVLEFSSSDAEKIMKKPTQLLEVDDPRSKILISHWEARRSTQVLVSSEHELSLRMVRNYFKGFGEIEECVHQPLYVIEDYRIIVTFKQADVAVKVAAQSNHQIGPAVTVKTLLLKDDDYCEKVSADEPSSPSGTSFSLNFDFDSVSSIIPPYKPSKVEGGQPNHSIPPLSGPRANVYEEVKVEGNPLTLGGGTQAQDASNESHIYETISILSTEPPFSDVKEVPASANQQAPAQPVSPPPVQHALIPIPLVPPVSLQCCIQVNNCVVRLVRGDLSKHAAEVLIHSRGSVADMLYRKCNTANTFSKLVQTVNLQPTGSIAISTAPNLPARYLFCFRLVNGDGGASQLKYVKACLQQCSRMRVRSAAFPALGTGNYGMSAKLMSTVLTKGIVEYMSGQSHSSLEIIDIVIYDQHLLEDYATSMKKAATASAPRESGRFISRTPMAVVENVYQVPKKSNSPQN</sequence>
<dbReference type="SUPFAM" id="SSF52949">
    <property type="entry name" value="Macro domain-like"/>
    <property type="match status" value="1"/>
</dbReference>
<evidence type="ECO:0000256" key="6">
    <source>
        <dbReference type="SAM" id="MobiDB-lite"/>
    </source>
</evidence>
<evidence type="ECO:0000313" key="9">
    <source>
        <dbReference type="Proteomes" id="UP000593567"/>
    </source>
</evidence>
<dbReference type="GO" id="GO:0003714">
    <property type="term" value="F:transcription corepressor activity"/>
    <property type="evidence" value="ECO:0007669"/>
    <property type="project" value="TreeGrafter"/>
</dbReference>
<dbReference type="SMART" id="SM00506">
    <property type="entry name" value="A1pp"/>
    <property type="match status" value="1"/>
</dbReference>
<dbReference type="InterPro" id="IPR002589">
    <property type="entry name" value="Macro_dom"/>
</dbReference>
<keyword evidence="3" id="KW-0808">Transferase</keyword>
<dbReference type="GO" id="GO:0016757">
    <property type="term" value="F:glycosyltransferase activity"/>
    <property type="evidence" value="ECO:0007669"/>
    <property type="project" value="UniProtKB-KW"/>
</dbReference>
<dbReference type="Gene3D" id="3.30.70.330">
    <property type="match status" value="1"/>
</dbReference>
<dbReference type="AlphaFoldDB" id="A0A7J7J8J3"/>
<name>A0A7J7J8J3_BUGNE</name>
<keyword evidence="9" id="KW-1185">Reference proteome</keyword>
<evidence type="ECO:0000256" key="1">
    <source>
        <dbReference type="ARBA" id="ARBA00004123"/>
    </source>
</evidence>
<keyword evidence="4" id="KW-0520">NAD</keyword>
<dbReference type="InterPro" id="IPR012677">
    <property type="entry name" value="Nucleotide-bd_a/b_plait_sf"/>
</dbReference>
<keyword evidence="5" id="KW-0539">Nucleus</keyword>
<dbReference type="Proteomes" id="UP000593567">
    <property type="component" value="Unassembled WGS sequence"/>
</dbReference>
<evidence type="ECO:0000256" key="5">
    <source>
        <dbReference type="ARBA" id="ARBA00023242"/>
    </source>
</evidence>
<dbReference type="PANTHER" id="PTHR14453:SF67">
    <property type="entry name" value="POLY [ADP-RIBOSE] POLYMERASE"/>
    <property type="match status" value="1"/>
</dbReference>
<gene>
    <name evidence="8" type="ORF">EB796_019410</name>
</gene>
<comment type="caution">
    <text evidence="8">The sequence shown here is derived from an EMBL/GenBank/DDBJ whole genome shotgun (WGS) entry which is preliminary data.</text>
</comment>
<comment type="subcellular location">
    <subcellularLocation>
        <location evidence="1">Nucleus</location>
    </subcellularLocation>
</comment>
<dbReference type="Gene3D" id="3.40.220.10">
    <property type="entry name" value="Leucine Aminopeptidase, subunit E, domain 1"/>
    <property type="match status" value="1"/>
</dbReference>
<evidence type="ECO:0000313" key="8">
    <source>
        <dbReference type="EMBL" id="KAF6022287.1"/>
    </source>
</evidence>
<evidence type="ECO:0000259" key="7">
    <source>
        <dbReference type="PROSITE" id="PS51154"/>
    </source>
</evidence>
<evidence type="ECO:0000256" key="4">
    <source>
        <dbReference type="ARBA" id="ARBA00023027"/>
    </source>
</evidence>
<evidence type="ECO:0000256" key="3">
    <source>
        <dbReference type="ARBA" id="ARBA00022679"/>
    </source>
</evidence>
<protein>
    <submittedName>
        <fullName evidence="8">PARP14</fullName>
    </submittedName>
</protein>
<dbReference type="GO" id="GO:0005737">
    <property type="term" value="C:cytoplasm"/>
    <property type="evidence" value="ECO:0007669"/>
    <property type="project" value="TreeGrafter"/>
</dbReference>